<dbReference type="Gene3D" id="3.20.20.70">
    <property type="entry name" value="Aldolase class I"/>
    <property type="match status" value="1"/>
</dbReference>
<comment type="caution">
    <text evidence="1">The sequence shown here is derived from an EMBL/GenBank/DDBJ whole genome shotgun (WGS) entry which is preliminary data.</text>
</comment>
<name>A0A8J6P2I5_9FIRM</name>
<dbReference type="Pfam" id="PF04309">
    <property type="entry name" value="G3P_antiterm"/>
    <property type="match status" value="1"/>
</dbReference>
<dbReference type="InterPro" id="IPR006699">
    <property type="entry name" value="GlpP"/>
</dbReference>
<evidence type="ECO:0000313" key="1">
    <source>
        <dbReference type="EMBL" id="MBC8611736.1"/>
    </source>
</evidence>
<dbReference type="OrthoDB" id="9799580at2"/>
<sequence>MTKQMIAQLEEMPIIAAVKNEEELELAICSECPVVFVLYGDICTISGIVSRIKAGGKIAIVHVDLIEGLESKPVAVQFLKQNTHADGIISTKPTMIKASKEAGLITIQRFFVLDSRAFENIQKHISLGLADFVEVLPGVMPKVIRKLANEINVPLIAGGLITDKDDVISALGAGATAVSTTLSSIWKS</sequence>
<gene>
    <name evidence="1" type="ORF">H8702_11610</name>
</gene>
<dbReference type="SUPFAM" id="SSF110391">
    <property type="entry name" value="GlpP-like"/>
    <property type="match status" value="1"/>
</dbReference>
<evidence type="ECO:0000313" key="2">
    <source>
        <dbReference type="Proteomes" id="UP000632659"/>
    </source>
</evidence>
<dbReference type="PANTHER" id="PTHR35787">
    <property type="entry name" value="GLYCEROL UPTAKE OPERON ANTITERMINATOR REGULATORY PROTEIN"/>
    <property type="match status" value="1"/>
</dbReference>
<protein>
    <submittedName>
        <fullName evidence="1">Glycerol-3-phosphate responsive antiterminator</fullName>
    </submittedName>
</protein>
<dbReference type="RefSeq" id="WP_093989665.1">
    <property type="nucleotide sequence ID" value="NZ_FYDD01000004.1"/>
</dbReference>
<dbReference type="PIRSF" id="PIRSF016897">
    <property type="entry name" value="GlpP"/>
    <property type="match status" value="1"/>
</dbReference>
<accession>A0A8J6P2I5</accession>
<organism evidence="1 2">
    <name type="scientific">Massiliimalia timonensis</name>
    <dbReference type="NCBI Taxonomy" id="1987501"/>
    <lineage>
        <taxon>Bacteria</taxon>
        <taxon>Bacillati</taxon>
        <taxon>Bacillota</taxon>
        <taxon>Clostridia</taxon>
        <taxon>Eubacteriales</taxon>
        <taxon>Oscillospiraceae</taxon>
        <taxon>Massiliimalia</taxon>
    </lineage>
</organism>
<dbReference type="Proteomes" id="UP000632659">
    <property type="component" value="Unassembled WGS sequence"/>
</dbReference>
<dbReference type="InterPro" id="IPR013785">
    <property type="entry name" value="Aldolase_TIM"/>
</dbReference>
<reference evidence="1" key="1">
    <citation type="submission" date="2020-08" db="EMBL/GenBank/DDBJ databases">
        <title>Genome public.</title>
        <authorList>
            <person name="Liu C."/>
            <person name="Sun Q."/>
        </authorList>
    </citation>
    <scope>NUCLEOTIDE SEQUENCE</scope>
    <source>
        <strain evidence="1">NSJ-15</strain>
    </source>
</reference>
<dbReference type="PANTHER" id="PTHR35787:SF1">
    <property type="entry name" value="GLYCEROL UPTAKE OPERON ANTITERMINATOR REGULATORY PROTEIN"/>
    <property type="match status" value="1"/>
</dbReference>
<dbReference type="EMBL" id="JACRTL010000007">
    <property type="protein sequence ID" value="MBC8611736.1"/>
    <property type="molecule type" value="Genomic_DNA"/>
</dbReference>
<dbReference type="GO" id="GO:0006355">
    <property type="term" value="P:regulation of DNA-templated transcription"/>
    <property type="evidence" value="ECO:0007669"/>
    <property type="project" value="InterPro"/>
</dbReference>
<dbReference type="AlphaFoldDB" id="A0A8J6P2I5"/>
<proteinExistence type="predicted"/>
<keyword evidence="2" id="KW-1185">Reference proteome</keyword>
<dbReference type="GO" id="GO:0006071">
    <property type="term" value="P:glycerol metabolic process"/>
    <property type="evidence" value="ECO:0007669"/>
    <property type="project" value="InterPro"/>
</dbReference>